<dbReference type="RefSeq" id="WP_077546563.1">
    <property type="nucleotide sequence ID" value="NZ_JACHEJ010000001.1"/>
</dbReference>
<gene>
    <name evidence="2" type="ORF">HNQ75_000639</name>
</gene>
<proteinExistence type="predicted"/>
<organism evidence="2 3">
    <name type="scientific">Pseudorhizobium flavum</name>
    <dbReference type="NCBI Taxonomy" id="1335061"/>
    <lineage>
        <taxon>Bacteria</taxon>
        <taxon>Pseudomonadati</taxon>
        <taxon>Pseudomonadota</taxon>
        <taxon>Alphaproteobacteria</taxon>
        <taxon>Hyphomicrobiales</taxon>
        <taxon>Rhizobiaceae</taxon>
        <taxon>Rhizobium/Agrobacterium group</taxon>
        <taxon>Pseudorhizobium</taxon>
    </lineage>
</organism>
<dbReference type="Proteomes" id="UP000535501">
    <property type="component" value="Unassembled WGS sequence"/>
</dbReference>
<dbReference type="InterPro" id="IPR025145">
    <property type="entry name" value="DUF4087"/>
</dbReference>
<keyword evidence="1" id="KW-0732">Signal</keyword>
<keyword evidence="3" id="KW-1185">Reference proteome</keyword>
<dbReference type="AlphaFoldDB" id="A0A7W9YW25"/>
<feature type="chain" id="PRO_5030641171" description="DUF4087 domain-containing protein" evidence="1">
    <location>
        <begin position="26"/>
        <end position="126"/>
    </location>
</feature>
<accession>A0A7W9YW25</accession>
<reference evidence="2 3" key="1">
    <citation type="submission" date="2020-08" db="EMBL/GenBank/DDBJ databases">
        <title>Genomic Encyclopedia of Type Strains, Phase IV (KMG-IV): sequencing the most valuable type-strain genomes for metagenomic binning, comparative biology and taxonomic classification.</title>
        <authorList>
            <person name="Goeker M."/>
        </authorList>
    </citation>
    <scope>NUCLEOTIDE SEQUENCE [LARGE SCALE GENOMIC DNA]</scope>
    <source>
        <strain evidence="2 3">DSM 102134</strain>
    </source>
</reference>
<evidence type="ECO:0000256" key="1">
    <source>
        <dbReference type="SAM" id="SignalP"/>
    </source>
</evidence>
<evidence type="ECO:0000313" key="3">
    <source>
        <dbReference type="Proteomes" id="UP000535501"/>
    </source>
</evidence>
<comment type="caution">
    <text evidence="2">The sequence shown here is derived from an EMBL/GenBank/DDBJ whole genome shotgun (WGS) entry which is preliminary data.</text>
</comment>
<evidence type="ECO:0008006" key="4">
    <source>
        <dbReference type="Google" id="ProtNLM"/>
    </source>
</evidence>
<protein>
    <recommendedName>
        <fullName evidence="4">DUF4087 domain-containing protein</fullName>
    </recommendedName>
</protein>
<dbReference type="EMBL" id="JACHEJ010000001">
    <property type="protein sequence ID" value="MBB6178696.1"/>
    <property type="molecule type" value="Genomic_DNA"/>
</dbReference>
<dbReference type="Pfam" id="PF13316">
    <property type="entry name" value="DUF4087"/>
    <property type="match status" value="1"/>
</dbReference>
<sequence>MKPTFNRTALLAVAACLLLPSLAQAAEMRCGWLDNPTPRNWWLEDSEKTWTLMTQDPDRPDGPEGMELVPDLTEGEFVEVNGPSYGYACVCMSVETDGDERITKILSVRQLQIAQCNNDKALASRN</sequence>
<name>A0A7W9YW25_9HYPH</name>
<feature type="signal peptide" evidence="1">
    <location>
        <begin position="1"/>
        <end position="25"/>
    </location>
</feature>
<evidence type="ECO:0000313" key="2">
    <source>
        <dbReference type="EMBL" id="MBB6178696.1"/>
    </source>
</evidence>